<evidence type="ECO:0000313" key="2">
    <source>
        <dbReference type="EMBL" id="ARD70552.1"/>
    </source>
</evidence>
<reference evidence="2" key="1">
    <citation type="submission" date="2017-01" db="EMBL/GenBank/DDBJ databases">
        <title>Complete nucleotide sequence of an IncP-2 blaVIM-2-harboring megaplasmid from Pseudomonas aeruginosa.</title>
        <authorList>
            <person name="Botelho J."/>
            <person name="Grosso F."/>
            <person name="Mabrouk A."/>
            <person name="Peixe L."/>
        </authorList>
    </citation>
    <scope>NUCLEOTIDE SEQUENCE</scope>
    <source>
        <strain evidence="2">FFUP_PS_37</strain>
        <plasmid evidence="2">pJB37</plasmid>
    </source>
</reference>
<dbReference type="InterPro" id="IPR027417">
    <property type="entry name" value="P-loop_NTPase"/>
</dbReference>
<dbReference type="EMBL" id="KY494864">
    <property type="protein sequence ID" value="ARD70552.1"/>
    <property type="molecule type" value="Genomic_DNA"/>
</dbReference>
<dbReference type="PANTHER" id="PTHR30121:SF6">
    <property type="entry name" value="SLR6007 PROTEIN"/>
    <property type="match status" value="1"/>
</dbReference>
<dbReference type="PANTHER" id="PTHR30121">
    <property type="entry name" value="UNCHARACTERIZED PROTEIN YJGR-RELATED"/>
    <property type="match status" value="1"/>
</dbReference>
<organism evidence="2">
    <name type="scientific">Pseudomonas aeruginosa</name>
    <dbReference type="NCBI Taxonomy" id="287"/>
    <lineage>
        <taxon>Bacteria</taxon>
        <taxon>Pseudomonadati</taxon>
        <taxon>Pseudomonadota</taxon>
        <taxon>Gammaproteobacteria</taxon>
        <taxon>Pseudomonadales</taxon>
        <taxon>Pseudomonadaceae</taxon>
        <taxon>Pseudomonas</taxon>
    </lineage>
</organism>
<name>A0A1V0M6Q2_PSEAI</name>
<dbReference type="AlphaFoldDB" id="A0A1V0M6Q2"/>
<keyword evidence="2" id="KW-0614">Plasmid</keyword>
<feature type="domain" description="TraG P-loop" evidence="1">
    <location>
        <begin position="537"/>
        <end position="912"/>
    </location>
</feature>
<dbReference type="Gene3D" id="3.40.50.300">
    <property type="entry name" value="P-loop containing nucleotide triphosphate hydrolases"/>
    <property type="match status" value="1"/>
</dbReference>
<dbReference type="SUPFAM" id="SSF52540">
    <property type="entry name" value="P-loop containing nucleoside triphosphate hydrolases"/>
    <property type="match status" value="1"/>
</dbReference>
<geneLocation type="plasmid" evidence="2">
    <name>pJB37</name>
</geneLocation>
<dbReference type="InterPro" id="IPR043964">
    <property type="entry name" value="P-loop_TraG"/>
</dbReference>
<dbReference type="Gene3D" id="1.10.8.730">
    <property type="match status" value="1"/>
</dbReference>
<sequence length="983" mass="111329">MMAKVKIDDLHLYDTELAGLARRGYQGGMPIQLLSDAFLYEKHGSYFHTIDGRFAKIWKLRGMDASLLNNDDLWSLSKGLGDVLNKYPSGSAGQFIRHTHRDIREVLGIYRAGIEGGEDEFALEIANSIVERQIVAASSPEGFFTKLSTEVLERMREDSLAEIEDEKLRNNVRTLLMGGDPWAEEGEDDVRANVTEQIEREVSQGRYPFVTDFYLVLLWSPDYLFGKFIDNTAKNALASMGLIDANKLAHKEYTKHARRFGQLCHEIGQALATFGFQPGSLNGQGLINLQYQLFNPVRCFKVDPPKYRPDLPILDCLKNPSQVAYRETLNNAPMFASVETEEKGWTIHDSGVPYFIRPVSVLGKPTSSFPGMLQVAMSGIESESLITINWSVPSPVAMMSRLWTRGRMQSGKEAMKIGDKDLLAQQRNDLEKVKSKISAENANNREQFFDVSLHINLMGFVEAQVDDQAMQLENMLWRVGHKESLRGDAAVRNSMPLNFRKSSMKLFRRDTPHLTESLSHLCPFFVEYQGCSDPAILMNNRAGQPIYLDLWGQMTNTAHSLICGSTGTGKSFTFNNLLMALRVKYRPKVWIIDKGDSYESLCLVLDGNYIRLATEPFKEPITGRTINPICINPFWIGKNDDGNNEMPTLEDMFFIARMLVMMITSSAAEQSKTSVITPVTVPLLYQALNEFYTDWVATKPKDEPRFRDFIPYLDKTEFTEQSGRSLVQALTLYYGAGPFAALFDGFLQVQWENDFTVLETQRMAKSPALPVVTLALFRQIDLYCKFKLERSRKKIVAVDEAWATLSDPTAASALSSFYRELRRYGAGCLLISQTVKDFVNLIRAESGGNGESQDGILENTSHYFFLACSQSDYDIAKEFLAFTAEEIELWRSLASLPPLYSEVFYRMRTTKSEYYSGVFRLFASPMALWIASSHPDDYQMRERKTQELVQKHSISESKARQKAISELAKSHPYGARYHVNQAA</sequence>
<evidence type="ECO:0000259" key="1">
    <source>
        <dbReference type="Pfam" id="PF19044"/>
    </source>
</evidence>
<dbReference type="InterPro" id="IPR051162">
    <property type="entry name" value="T4SS_component"/>
</dbReference>
<accession>A0A1V0M6Q2</accession>
<proteinExistence type="predicted"/>
<dbReference type="Pfam" id="PF19044">
    <property type="entry name" value="P-loop_TraG"/>
    <property type="match status" value="1"/>
</dbReference>
<protein>
    <recommendedName>
        <fullName evidence="1">TraG P-loop domain-containing protein</fullName>
    </recommendedName>
</protein>